<dbReference type="InterPro" id="IPR011059">
    <property type="entry name" value="Metal-dep_hydrolase_composite"/>
</dbReference>
<dbReference type="CDD" id="cd01300">
    <property type="entry name" value="YtcJ_like"/>
    <property type="match status" value="1"/>
</dbReference>
<dbReference type="RefSeq" id="WP_263073456.1">
    <property type="nucleotide sequence ID" value="NZ_JAOUSF010000003.1"/>
</dbReference>
<evidence type="ECO:0000313" key="3">
    <source>
        <dbReference type="Proteomes" id="UP001209318"/>
    </source>
</evidence>
<name>A0AAE3LNS7_9BACI</name>
<proteinExistence type="predicted"/>
<reference evidence="2" key="1">
    <citation type="submission" date="2022-10" db="EMBL/GenBank/DDBJ databases">
        <title>Description of Fervidibacillus gen. nov. in the family Fervidibacillaceae fam. nov. with two species, Fervidibacillus albus sp. nov., and Fervidibacillus halotolerans sp. nov., isolated from tidal flat sediments.</title>
        <authorList>
            <person name="Kwon K.K."/>
            <person name="Yang S.-H."/>
        </authorList>
    </citation>
    <scope>NUCLEOTIDE SEQUENCE</scope>
    <source>
        <strain evidence="2">JCM 19140</strain>
    </source>
</reference>
<feature type="domain" description="Amidohydrolase 3" evidence="1">
    <location>
        <begin position="50"/>
        <end position="529"/>
    </location>
</feature>
<organism evidence="2 3">
    <name type="scientific">Perspicuibacillus lycopersici</name>
    <dbReference type="NCBI Taxonomy" id="1325689"/>
    <lineage>
        <taxon>Bacteria</taxon>
        <taxon>Bacillati</taxon>
        <taxon>Bacillota</taxon>
        <taxon>Bacilli</taxon>
        <taxon>Bacillales</taxon>
        <taxon>Bacillaceae</taxon>
        <taxon>Perspicuibacillus</taxon>
    </lineage>
</organism>
<dbReference type="GO" id="GO:0016810">
    <property type="term" value="F:hydrolase activity, acting on carbon-nitrogen (but not peptide) bonds"/>
    <property type="evidence" value="ECO:0007669"/>
    <property type="project" value="InterPro"/>
</dbReference>
<dbReference type="SUPFAM" id="SSF51556">
    <property type="entry name" value="Metallo-dependent hydrolases"/>
    <property type="match status" value="1"/>
</dbReference>
<gene>
    <name evidence="2" type="ORF">OEV98_11650</name>
</gene>
<accession>A0AAE3LNS7</accession>
<dbReference type="Gene3D" id="2.30.40.10">
    <property type="entry name" value="Urease, subunit C, domain 1"/>
    <property type="match status" value="1"/>
</dbReference>
<dbReference type="EMBL" id="JAOUSF010000003">
    <property type="protein sequence ID" value="MCU9614216.1"/>
    <property type="molecule type" value="Genomic_DNA"/>
</dbReference>
<keyword evidence="3" id="KW-1185">Reference proteome</keyword>
<dbReference type="InterPro" id="IPR032466">
    <property type="entry name" value="Metal_Hydrolase"/>
</dbReference>
<dbReference type="InterPro" id="IPR013108">
    <property type="entry name" value="Amidohydro_3"/>
</dbReference>
<dbReference type="AlphaFoldDB" id="A0AAE3LNS7"/>
<protein>
    <submittedName>
        <fullName evidence="2">Amidohydrolase</fullName>
    </submittedName>
</protein>
<dbReference type="Pfam" id="PF07969">
    <property type="entry name" value="Amidohydro_3"/>
    <property type="match status" value="1"/>
</dbReference>
<dbReference type="PANTHER" id="PTHR22642">
    <property type="entry name" value="IMIDAZOLONEPROPIONASE"/>
    <property type="match status" value="1"/>
</dbReference>
<dbReference type="SUPFAM" id="SSF51338">
    <property type="entry name" value="Composite domain of metallo-dependent hydrolases"/>
    <property type="match status" value="1"/>
</dbReference>
<comment type="caution">
    <text evidence="2">The sequence shown here is derived from an EMBL/GenBank/DDBJ whole genome shotgun (WGS) entry which is preliminary data.</text>
</comment>
<dbReference type="PANTHER" id="PTHR22642:SF2">
    <property type="entry name" value="PROTEIN LONG AFTER FAR-RED 3"/>
    <property type="match status" value="1"/>
</dbReference>
<dbReference type="InterPro" id="IPR033932">
    <property type="entry name" value="YtcJ-like"/>
</dbReference>
<dbReference type="Gene3D" id="3.20.20.140">
    <property type="entry name" value="Metal-dependent hydrolases"/>
    <property type="match status" value="1"/>
</dbReference>
<dbReference type="Proteomes" id="UP001209318">
    <property type="component" value="Unassembled WGS sequence"/>
</dbReference>
<sequence>MAQLWFNGNIYTMVKPGERVEAIVTKDGFIVATGNKQSLEQQFGATIDQYMDLKGATMLPGFVDSHMHLIGYGESLLRLDLSKMTSKKDILAAVANKVSTLEEDEWLVGEGWNENLWEDKTIITKEELDAVSGNHPVVLKRVCRHALVGNSKALKLANIHNETTNPSGGIIVKDASGNVTGFLKDAAQDLVLKVMPAYTINYLKKLLKTGIEHCYQLGLTGAHTEDLNYYGSFQNTYSAFKEVIEENEVLFRSHLLIHHGVIDEWKESGHTYLSGSSFVQFGPMKIFSDGSFGGRTALLSFPYADDPSTNGVAIHTYEQLQQLVKKAREYKMPVAVHAIGDLSFRWVLDAIEKHPLTINGRDRLIHAQALQKDMIERMKQLPVVLDIQPRFLASDFPWVMDRVGEGNIDYFYAWKTLIDAGIHCAGGSDAPIEDANPLLGIHAAVTRTIPEDSSATIYGPEERLSMYEAVSLFTTGSAYAVLNEQQQGLIKSGYYADFTILDKDIFTISASELLTANVQMTVIAGKIVYQSK</sequence>
<evidence type="ECO:0000313" key="2">
    <source>
        <dbReference type="EMBL" id="MCU9614216.1"/>
    </source>
</evidence>
<dbReference type="Gene3D" id="3.10.310.70">
    <property type="match status" value="1"/>
</dbReference>
<evidence type="ECO:0000259" key="1">
    <source>
        <dbReference type="Pfam" id="PF07969"/>
    </source>
</evidence>